<sequence length="61" mass="6747">MLLLMEGYHFFFASSPTSDGIVESLLYRVFFVRGDGSAAFTVCMAPGMCRIVCRLCGRRCG</sequence>
<reference evidence="1" key="1">
    <citation type="submission" date="2014-05" db="EMBL/GenBank/DDBJ databases">
        <authorList>
            <person name="Chronopoulou M."/>
        </authorList>
    </citation>
    <scope>NUCLEOTIDE SEQUENCE</scope>
    <source>
        <tissue evidence="1">Whole organism</tissue>
    </source>
</reference>
<evidence type="ECO:0000313" key="1">
    <source>
        <dbReference type="EMBL" id="CDW49516.1"/>
    </source>
</evidence>
<name>A0A0K2VHT9_LEPSM</name>
<dbReference type="AlphaFoldDB" id="A0A0K2VHT9"/>
<proteinExistence type="predicted"/>
<organism evidence="1">
    <name type="scientific">Lepeophtheirus salmonis</name>
    <name type="common">Salmon louse</name>
    <name type="synonym">Caligus salmonis</name>
    <dbReference type="NCBI Taxonomy" id="72036"/>
    <lineage>
        <taxon>Eukaryota</taxon>
        <taxon>Metazoa</taxon>
        <taxon>Ecdysozoa</taxon>
        <taxon>Arthropoda</taxon>
        <taxon>Crustacea</taxon>
        <taxon>Multicrustacea</taxon>
        <taxon>Hexanauplia</taxon>
        <taxon>Copepoda</taxon>
        <taxon>Siphonostomatoida</taxon>
        <taxon>Caligidae</taxon>
        <taxon>Lepeophtheirus</taxon>
    </lineage>
</organism>
<accession>A0A0K2VHT9</accession>
<dbReference type="EMBL" id="HACA01032155">
    <property type="protein sequence ID" value="CDW49516.1"/>
    <property type="molecule type" value="Transcribed_RNA"/>
</dbReference>
<protein>
    <submittedName>
        <fullName evidence="1">Uncharacterized protein</fullName>
    </submittedName>
</protein>